<evidence type="ECO:0000313" key="1">
    <source>
        <dbReference type="EMBL" id="MCI49165.1"/>
    </source>
</evidence>
<dbReference type="Proteomes" id="UP000265520">
    <property type="component" value="Unassembled WGS sequence"/>
</dbReference>
<organism evidence="1 2">
    <name type="scientific">Trifolium medium</name>
    <dbReference type="NCBI Taxonomy" id="97028"/>
    <lineage>
        <taxon>Eukaryota</taxon>
        <taxon>Viridiplantae</taxon>
        <taxon>Streptophyta</taxon>
        <taxon>Embryophyta</taxon>
        <taxon>Tracheophyta</taxon>
        <taxon>Spermatophyta</taxon>
        <taxon>Magnoliopsida</taxon>
        <taxon>eudicotyledons</taxon>
        <taxon>Gunneridae</taxon>
        <taxon>Pentapetalae</taxon>
        <taxon>rosids</taxon>
        <taxon>fabids</taxon>
        <taxon>Fabales</taxon>
        <taxon>Fabaceae</taxon>
        <taxon>Papilionoideae</taxon>
        <taxon>50 kb inversion clade</taxon>
        <taxon>NPAAA clade</taxon>
        <taxon>Hologalegina</taxon>
        <taxon>IRL clade</taxon>
        <taxon>Trifolieae</taxon>
        <taxon>Trifolium</taxon>
    </lineage>
</organism>
<evidence type="ECO:0000313" key="2">
    <source>
        <dbReference type="Proteomes" id="UP000265520"/>
    </source>
</evidence>
<comment type="caution">
    <text evidence="1">The sequence shown here is derived from an EMBL/GenBank/DDBJ whole genome shotgun (WGS) entry which is preliminary data.</text>
</comment>
<reference evidence="1 2" key="1">
    <citation type="journal article" date="2018" name="Front. Plant Sci.">
        <title>Red Clover (Trifolium pratense) and Zigzag Clover (T. medium) - A Picture of Genomic Similarities and Differences.</title>
        <authorList>
            <person name="Dluhosova J."/>
            <person name="Istvanek J."/>
            <person name="Nedelnik J."/>
            <person name="Repkova J."/>
        </authorList>
    </citation>
    <scope>NUCLEOTIDE SEQUENCE [LARGE SCALE GENOMIC DNA]</scope>
    <source>
        <strain evidence="2">cv. 10/8</strain>
        <tissue evidence="1">Leaf</tissue>
    </source>
</reference>
<proteinExistence type="predicted"/>
<name>A0A392SME8_9FABA</name>
<dbReference type="EMBL" id="LXQA010397037">
    <property type="protein sequence ID" value="MCI49165.1"/>
    <property type="molecule type" value="Genomic_DNA"/>
</dbReference>
<sequence length="69" mass="7523">CASRSLVWRGAPLIQSEQENLLEVARCAGWVCATRHDEIEVEGVVTDTCASRTADGAARAHGKLCRFLH</sequence>
<dbReference type="AlphaFoldDB" id="A0A392SME8"/>
<keyword evidence="2" id="KW-1185">Reference proteome</keyword>
<protein>
    <submittedName>
        <fullName evidence="1">Uncharacterized protein</fullName>
    </submittedName>
</protein>
<feature type="non-terminal residue" evidence="1">
    <location>
        <position position="1"/>
    </location>
</feature>
<accession>A0A392SME8</accession>